<evidence type="ECO:0000256" key="9">
    <source>
        <dbReference type="ARBA" id="ARBA00022960"/>
    </source>
</evidence>
<keyword evidence="8" id="KW-0067">ATP-binding</keyword>
<dbReference type="Gene3D" id="3.90.190.20">
    <property type="entry name" value="Mur ligase, C-terminal domain"/>
    <property type="match status" value="1"/>
</dbReference>
<dbReference type="InterPro" id="IPR036615">
    <property type="entry name" value="Mur_ligase_C_dom_sf"/>
</dbReference>
<dbReference type="GO" id="GO:0005524">
    <property type="term" value="F:ATP binding"/>
    <property type="evidence" value="ECO:0007669"/>
    <property type="project" value="UniProtKB-KW"/>
</dbReference>
<dbReference type="Pfam" id="PF01225">
    <property type="entry name" value="Mur_ligase"/>
    <property type="match status" value="1"/>
</dbReference>
<evidence type="ECO:0000256" key="6">
    <source>
        <dbReference type="ARBA" id="ARBA00022618"/>
    </source>
</evidence>
<dbReference type="InterPro" id="IPR036565">
    <property type="entry name" value="Mur-like_cat_sf"/>
</dbReference>
<dbReference type="PANTHER" id="PTHR43445">
    <property type="entry name" value="UDP-N-ACETYLMURAMATE--L-ALANINE LIGASE-RELATED"/>
    <property type="match status" value="1"/>
</dbReference>
<evidence type="ECO:0000256" key="10">
    <source>
        <dbReference type="ARBA" id="ARBA00022984"/>
    </source>
</evidence>
<feature type="domain" description="Mur ligase C-terminal" evidence="17">
    <location>
        <begin position="350"/>
        <end position="478"/>
    </location>
</feature>
<evidence type="ECO:0000313" key="20">
    <source>
        <dbReference type="Proteomes" id="UP000034603"/>
    </source>
</evidence>
<keyword evidence="5 19" id="KW-0436">Ligase</keyword>
<comment type="caution">
    <text evidence="19">The sequence shown here is derived from an EMBL/GenBank/DDBJ whole genome shotgun (WGS) entry which is preliminary data.</text>
</comment>
<dbReference type="InterPro" id="IPR005758">
    <property type="entry name" value="UDP-N-AcMur_Ala_ligase_MurC"/>
</dbReference>
<evidence type="ECO:0000313" key="19">
    <source>
        <dbReference type="EMBL" id="KKQ46346.1"/>
    </source>
</evidence>
<dbReference type="GO" id="GO:0005737">
    <property type="term" value="C:cytoplasm"/>
    <property type="evidence" value="ECO:0007669"/>
    <property type="project" value="UniProtKB-SubCell"/>
</dbReference>
<dbReference type="GO" id="GO:0071555">
    <property type="term" value="P:cell wall organization"/>
    <property type="evidence" value="ECO:0007669"/>
    <property type="project" value="UniProtKB-KW"/>
</dbReference>
<keyword evidence="6" id="KW-0132">Cell division</keyword>
<proteinExistence type="predicted"/>
<evidence type="ECO:0000256" key="1">
    <source>
        <dbReference type="ARBA" id="ARBA00004496"/>
    </source>
</evidence>
<evidence type="ECO:0000256" key="14">
    <source>
        <dbReference type="NCBIfam" id="TIGR01082"/>
    </source>
</evidence>
<evidence type="ECO:0000256" key="4">
    <source>
        <dbReference type="ARBA" id="ARBA00022490"/>
    </source>
</evidence>
<dbReference type="InterPro" id="IPR004101">
    <property type="entry name" value="Mur_ligase_C"/>
</dbReference>
<evidence type="ECO:0000256" key="13">
    <source>
        <dbReference type="ARBA" id="ARBA00047833"/>
    </source>
</evidence>
<evidence type="ECO:0000256" key="7">
    <source>
        <dbReference type="ARBA" id="ARBA00022741"/>
    </source>
</evidence>
<evidence type="ECO:0000256" key="11">
    <source>
        <dbReference type="ARBA" id="ARBA00023306"/>
    </source>
</evidence>
<comment type="pathway">
    <text evidence="2">Cell wall biogenesis; peptidoglycan biosynthesis.</text>
</comment>
<dbReference type="SUPFAM" id="SSF53244">
    <property type="entry name" value="MurD-like peptide ligases, peptide-binding domain"/>
    <property type="match status" value="1"/>
</dbReference>
<comment type="catalytic activity">
    <reaction evidence="13">
        <text>UDP-N-acetyl-alpha-D-muramate + L-alanine + ATP = UDP-N-acetyl-alpha-D-muramoyl-L-alanine + ADP + phosphate + H(+)</text>
        <dbReference type="Rhea" id="RHEA:23372"/>
        <dbReference type="ChEBI" id="CHEBI:15378"/>
        <dbReference type="ChEBI" id="CHEBI:30616"/>
        <dbReference type="ChEBI" id="CHEBI:43474"/>
        <dbReference type="ChEBI" id="CHEBI:57972"/>
        <dbReference type="ChEBI" id="CHEBI:70757"/>
        <dbReference type="ChEBI" id="CHEBI:83898"/>
        <dbReference type="ChEBI" id="CHEBI:456216"/>
        <dbReference type="EC" id="6.3.2.8"/>
    </reaction>
</comment>
<dbReference type="EMBL" id="LBTR01000002">
    <property type="protein sequence ID" value="KKQ46346.1"/>
    <property type="molecule type" value="Genomic_DNA"/>
</dbReference>
<keyword evidence="12" id="KW-0961">Cell wall biogenesis/degradation</keyword>
<dbReference type="SUPFAM" id="SSF51984">
    <property type="entry name" value="MurCD N-terminal domain"/>
    <property type="match status" value="1"/>
</dbReference>
<protein>
    <recommendedName>
        <fullName evidence="3 14">UDP-N-acetylmuramate--L-alanine ligase</fullName>
        <ecNumber evidence="3 14">6.3.2.8</ecNumber>
    </recommendedName>
</protein>
<keyword evidence="10" id="KW-0573">Peptidoglycan synthesis</keyword>
<keyword evidence="11" id="KW-0131">Cell cycle</keyword>
<name>A0A0G0L0U5_9BACT</name>
<dbReference type="GO" id="GO:0009252">
    <property type="term" value="P:peptidoglycan biosynthetic process"/>
    <property type="evidence" value="ECO:0007669"/>
    <property type="project" value="UniProtKB-UniRule"/>
</dbReference>
<dbReference type="Proteomes" id="UP000034603">
    <property type="component" value="Unassembled WGS sequence"/>
</dbReference>
<accession>A0A0G0L0U5</accession>
<keyword evidence="7" id="KW-0547">Nucleotide-binding</keyword>
<evidence type="ECO:0000259" key="17">
    <source>
        <dbReference type="Pfam" id="PF02875"/>
    </source>
</evidence>
<sequence>MENKTPKKKKAEKLTNPPDPKLKPNLSSKMKVHFMGIGGSGISAVAALAKNHGFNVSGCDLEKSTAYSDKLNKAKIKVFTGHNVGHIKNYDLLVVSPAIIYQNLNHPEYQKALKENKVVVWNKFVGEYLLTDKNVIAVSGTHGKGTTTAMASLLFEFAQLDPNVIIGATVPQWSSNYRIGDSDIFIIEADEFYEKFLDYSPSTIIINNIEFDHPDYFKNENEIIKSFEKFCRLLKNDRNLIVNLDSQGVIRLLEKLKNIRGLTTYGYSLNPNPGFKTKYLITGNIVEKNPNGTRFRVYSDELGIDTEIKLTIPGDYNVSNALGVIALAKIFKIPDEVTKQILANYNGLGRRFEKVFDKNGIIIYDDYAHHPTAIKKTLDALKQRYPTSRIICINEPHSFSRTKALLDEYKGVFESADKVIIGPIFKARDTKTFGITGKNILVKAMHKDIIYEDSIKYIIGLLKKEIKKGDVVIVMGAGESYLWTREIVKNI</sequence>
<feature type="compositionally biased region" description="Basic residues" evidence="15">
    <location>
        <begin position="1"/>
        <end position="11"/>
    </location>
</feature>
<feature type="region of interest" description="Disordered" evidence="15">
    <location>
        <begin position="1"/>
        <end position="26"/>
    </location>
</feature>
<evidence type="ECO:0000256" key="15">
    <source>
        <dbReference type="SAM" id="MobiDB-lite"/>
    </source>
</evidence>
<feature type="domain" description="Mur ligase N-terminal catalytic" evidence="16">
    <location>
        <begin position="31"/>
        <end position="116"/>
    </location>
</feature>
<keyword evidence="9" id="KW-0133">Cell shape</keyword>
<dbReference type="SUPFAM" id="SSF53623">
    <property type="entry name" value="MurD-like peptide ligases, catalytic domain"/>
    <property type="match status" value="1"/>
</dbReference>
<evidence type="ECO:0000259" key="18">
    <source>
        <dbReference type="Pfam" id="PF08245"/>
    </source>
</evidence>
<evidence type="ECO:0000256" key="3">
    <source>
        <dbReference type="ARBA" id="ARBA00012211"/>
    </source>
</evidence>
<dbReference type="Pfam" id="PF08245">
    <property type="entry name" value="Mur_ligase_M"/>
    <property type="match status" value="1"/>
</dbReference>
<organism evidence="19 20">
    <name type="scientific">Candidatus Woesebacteria bacterium GW2011_GWA1_37_8</name>
    <dbReference type="NCBI Taxonomy" id="1618546"/>
    <lineage>
        <taxon>Bacteria</taxon>
        <taxon>Candidatus Woeseibacteriota</taxon>
    </lineage>
</organism>
<dbReference type="InterPro" id="IPR050061">
    <property type="entry name" value="MurCDEF_pg_biosynth"/>
</dbReference>
<evidence type="ECO:0000256" key="8">
    <source>
        <dbReference type="ARBA" id="ARBA00022840"/>
    </source>
</evidence>
<feature type="domain" description="Mur ligase central" evidence="18">
    <location>
        <begin position="138"/>
        <end position="328"/>
    </location>
</feature>
<dbReference type="NCBIfam" id="TIGR01082">
    <property type="entry name" value="murC"/>
    <property type="match status" value="1"/>
</dbReference>
<dbReference type="InterPro" id="IPR000713">
    <property type="entry name" value="Mur_ligase_N"/>
</dbReference>
<dbReference type="UniPathway" id="UPA00219"/>
<dbReference type="InterPro" id="IPR013221">
    <property type="entry name" value="Mur_ligase_cen"/>
</dbReference>
<dbReference type="GO" id="GO:0008763">
    <property type="term" value="F:UDP-N-acetylmuramate-L-alanine ligase activity"/>
    <property type="evidence" value="ECO:0007669"/>
    <property type="project" value="UniProtKB-UniRule"/>
</dbReference>
<dbReference type="PATRIC" id="fig|1618546.3.peg.60"/>
<dbReference type="GO" id="GO:0051301">
    <property type="term" value="P:cell division"/>
    <property type="evidence" value="ECO:0007669"/>
    <property type="project" value="UniProtKB-KW"/>
</dbReference>
<dbReference type="Gene3D" id="3.40.1190.10">
    <property type="entry name" value="Mur-like, catalytic domain"/>
    <property type="match status" value="1"/>
</dbReference>
<evidence type="ECO:0000256" key="5">
    <source>
        <dbReference type="ARBA" id="ARBA00022598"/>
    </source>
</evidence>
<dbReference type="AlphaFoldDB" id="A0A0G0L0U5"/>
<dbReference type="Pfam" id="PF02875">
    <property type="entry name" value="Mur_ligase_C"/>
    <property type="match status" value="1"/>
</dbReference>
<gene>
    <name evidence="19" type="ORF">US62_C0002G0029</name>
</gene>
<comment type="subcellular location">
    <subcellularLocation>
        <location evidence="1">Cytoplasm</location>
    </subcellularLocation>
</comment>
<dbReference type="EC" id="6.3.2.8" evidence="3 14"/>
<dbReference type="GO" id="GO:0008360">
    <property type="term" value="P:regulation of cell shape"/>
    <property type="evidence" value="ECO:0007669"/>
    <property type="project" value="UniProtKB-KW"/>
</dbReference>
<evidence type="ECO:0000259" key="16">
    <source>
        <dbReference type="Pfam" id="PF01225"/>
    </source>
</evidence>
<dbReference type="Gene3D" id="3.40.50.720">
    <property type="entry name" value="NAD(P)-binding Rossmann-like Domain"/>
    <property type="match status" value="1"/>
</dbReference>
<evidence type="ECO:0000256" key="12">
    <source>
        <dbReference type="ARBA" id="ARBA00023316"/>
    </source>
</evidence>
<reference evidence="19 20" key="1">
    <citation type="journal article" date="2015" name="Nature">
        <title>rRNA introns, odd ribosomes, and small enigmatic genomes across a large radiation of phyla.</title>
        <authorList>
            <person name="Brown C.T."/>
            <person name="Hug L.A."/>
            <person name="Thomas B.C."/>
            <person name="Sharon I."/>
            <person name="Castelle C.J."/>
            <person name="Singh A."/>
            <person name="Wilkins M.J."/>
            <person name="Williams K.H."/>
            <person name="Banfield J.F."/>
        </authorList>
    </citation>
    <scope>NUCLEOTIDE SEQUENCE [LARGE SCALE GENOMIC DNA]</scope>
</reference>
<evidence type="ECO:0000256" key="2">
    <source>
        <dbReference type="ARBA" id="ARBA00004752"/>
    </source>
</evidence>
<keyword evidence="4" id="KW-0963">Cytoplasm</keyword>
<dbReference type="PANTHER" id="PTHR43445:SF3">
    <property type="entry name" value="UDP-N-ACETYLMURAMATE--L-ALANINE LIGASE"/>
    <property type="match status" value="1"/>
</dbReference>